<comment type="similarity">
    <text evidence="5">Belongs to the zinc-containing alcohol dehydrogenase family.</text>
</comment>
<evidence type="ECO:0000256" key="5">
    <source>
        <dbReference type="RuleBase" id="RU361277"/>
    </source>
</evidence>
<dbReference type="CDD" id="cd08284">
    <property type="entry name" value="FDH_like_2"/>
    <property type="match status" value="1"/>
</dbReference>
<dbReference type="Gene3D" id="3.40.50.720">
    <property type="entry name" value="NAD(P)-binding Rossmann-like Domain"/>
    <property type="match status" value="1"/>
</dbReference>
<accession>A0A0D2GD64</accession>
<keyword evidence="2 5" id="KW-0479">Metal-binding</keyword>
<dbReference type="STRING" id="1442368.A0A0D2GD64"/>
<dbReference type="Proteomes" id="UP000053029">
    <property type="component" value="Unassembled WGS sequence"/>
</dbReference>
<keyword evidence="3 5" id="KW-0862">Zinc</keyword>
<feature type="domain" description="Alcohol dehydrogenase-like N-terminal" evidence="7">
    <location>
        <begin position="32"/>
        <end position="134"/>
    </location>
</feature>
<dbReference type="GeneID" id="25308564"/>
<gene>
    <name evidence="8" type="ORF">Z517_09074</name>
</gene>
<dbReference type="InterPro" id="IPR011032">
    <property type="entry name" value="GroES-like_sf"/>
</dbReference>
<dbReference type="GO" id="GO:0008270">
    <property type="term" value="F:zinc ion binding"/>
    <property type="evidence" value="ECO:0007669"/>
    <property type="project" value="InterPro"/>
</dbReference>
<organism evidence="8 9">
    <name type="scientific">Fonsecaea pedrosoi CBS 271.37</name>
    <dbReference type="NCBI Taxonomy" id="1442368"/>
    <lineage>
        <taxon>Eukaryota</taxon>
        <taxon>Fungi</taxon>
        <taxon>Dikarya</taxon>
        <taxon>Ascomycota</taxon>
        <taxon>Pezizomycotina</taxon>
        <taxon>Eurotiomycetes</taxon>
        <taxon>Chaetothyriomycetidae</taxon>
        <taxon>Chaetothyriales</taxon>
        <taxon>Herpotrichiellaceae</taxon>
        <taxon>Fonsecaea</taxon>
    </lineage>
</organism>
<evidence type="ECO:0000256" key="2">
    <source>
        <dbReference type="ARBA" id="ARBA00022723"/>
    </source>
</evidence>
<evidence type="ECO:0000256" key="3">
    <source>
        <dbReference type="ARBA" id="ARBA00022833"/>
    </source>
</evidence>
<dbReference type="OrthoDB" id="442947at2759"/>
<dbReference type="SUPFAM" id="SSF51735">
    <property type="entry name" value="NAD(P)-binding Rossmann-fold domains"/>
    <property type="match status" value="1"/>
</dbReference>
<dbReference type="GO" id="GO:0016491">
    <property type="term" value="F:oxidoreductase activity"/>
    <property type="evidence" value="ECO:0007669"/>
    <property type="project" value="UniProtKB-KW"/>
</dbReference>
<dbReference type="VEuPathDB" id="FungiDB:Z517_09074"/>
<sequence length="355" mass="38432">MENIGHDMDAVIFNGPWTIDVEKRPIPTVTEPTDAIVKVTSAGICGSELHMYRGHQKTPVGHIMGHEFVGYIEKIGPEVRNFNVGQKVVSTFSPVCMSCWFCQHGYPNRCPKGFAPFGTQGLAGGQAEYVRVPFADGTLRATPENVEDDLLIMMCDIFPTGYYGAMRAIDRLSKSQSLTEAVFVCLGCGPVGLCAILTARSKGVRTIYVVDSVDDRLEQAANMGGIPLKLGQHDIAETINKATDGRGADAIIEVVGSKSALRSAFDMLRPCGVLSSIGFHQGDLPFTALECYQKNLNINLGRAPVSAVFDEALEIVMANKAKLASMVTHRLPLSGAAHGYEIFEKQLARKVVLKP</sequence>
<dbReference type="PANTHER" id="PTHR42813:SF2">
    <property type="entry name" value="DEHYDROGENASE, ZINC-CONTAINING, PUTATIVE (AFU_ORTHOLOGUE AFUA_2G02810)-RELATED"/>
    <property type="match status" value="1"/>
</dbReference>
<dbReference type="HOGENOM" id="CLU_026673_11_3_1"/>
<evidence type="ECO:0000313" key="9">
    <source>
        <dbReference type="Proteomes" id="UP000053029"/>
    </source>
</evidence>
<evidence type="ECO:0000313" key="8">
    <source>
        <dbReference type="EMBL" id="KIW76630.1"/>
    </source>
</evidence>
<keyword evidence="4" id="KW-0560">Oxidoreductase</keyword>
<dbReference type="PANTHER" id="PTHR42813">
    <property type="entry name" value="ZINC-TYPE ALCOHOL DEHYDROGENASE-LIKE"/>
    <property type="match status" value="1"/>
</dbReference>
<dbReference type="Pfam" id="PF08240">
    <property type="entry name" value="ADH_N"/>
    <property type="match status" value="1"/>
</dbReference>
<feature type="domain" description="Alcohol dehydrogenase-like C-terminal" evidence="6">
    <location>
        <begin position="190"/>
        <end position="299"/>
    </location>
</feature>
<dbReference type="InterPro" id="IPR002328">
    <property type="entry name" value="ADH_Zn_CS"/>
</dbReference>
<reference evidence="8 9" key="1">
    <citation type="submission" date="2015-01" db="EMBL/GenBank/DDBJ databases">
        <title>The Genome Sequence of Fonsecaea pedrosoi CBS 271.37.</title>
        <authorList>
            <consortium name="The Broad Institute Genomics Platform"/>
            <person name="Cuomo C."/>
            <person name="de Hoog S."/>
            <person name="Gorbushina A."/>
            <person name="Stielow B."/>
            <person name="Teixiera M."/>
            <person name="Abouelleil A."/>
            <person name="Chapman S.B."/>
            <person name="Priest M."/>
            <person name="Young S.K."/>
            <person name="Wortman J."/>
            <person name="Nusbaum C."/>
            <person name="Birren B."/>
        </authorList>
    </citation>
    <scope>NUCLEOTIDE SEQUENCE [LARGE SCALE GENOMIC DNA]</scope>
    <source>
        <strain evidence="8 9">CBS 271.37</strain>
    </source>
</reference>
<evidence type="ECO:0008006" key="10">
    <source>
        <dbReference type="Google" id="ProtNLM"/>
    </source>
</evidence>
<proteinExistence type="inferred from homology"/>
<evidence type="ECO:0000259" key="7">
    <source>
        <dbReference type="Pfam" id="PF08240"/>
    </source>
</evidence>
<comment type="cofactor">
    <cofactor evidence="1 5">
        <name>Zn(2+)</name>
        <dbReference type="ChEBI" id="CHEBI:29105"/>
    </cofactor>
</comment>
<evidence type="ECO:0000259" key="6">
    <source>
        <dbReference type="Pfam" id="PF00107"/>
    </source>
</evidence>
<evidence type="ECO:0000256" key="4">
    <source>
        <dbReference type="ARBA" id="ARBA00023002"/>
    </source>
</evidence>
<dbReference type="RefSeq" id="XP_013280438.1">
    <property type="nucleotide sequence ID" value="XM_013424984.1"/>
</dbReference>
<dbReference type="InterPro" id="IPR013149">
    <property type="entry name" value="ADH-like_C"/>
</dbReference>
<dbReference type="InterPro" id="IPR036291">
    <property type="entry name" value="NAD(P)-bd_dom_sf"/>
</dbReference>
<evidence type="ECO:0000256" key="1">
    <source>
        <dbReference type="ARBA" id="ARBA00001947"/>
    </source>
</evidence>
<name>A0A0D2GD64_9EURO</name>
<dbReference type="SUPFAM" id="SSF50129">
    <property type="entry name" value="GroES-like"/>
    <property type="match status" value="1"/>
</dbReference>
<protein>
    <recommendedName>
        <fullName evidence="10">Enoyl reductase (ER) domain-containing protein</fullName>
    </recommendedName>
</protein>
<dbReference type="AlphaFoldDB" id="A0A0D2GD64"/>
<dbReference type="InterPro" id="IPR013154">
    <property type="entry name" value="ADH-like_N"/>
</dbReference>
<dbReference type="Pfam" id="PF00107">
    <property type="entry name" value="ADH_zinc_N"/>
    <property type="match status" value="1"/>
</dbReference>
<dbReference type="EMBL" id="KN846974">
    <property type="protein sequence ID" value="KIW76630.1"/>
    <property type="molecule type" value="Genomic_DNA"/>
</dbReference>
<keyword evidence="9" id="KW-1185">Reference proteome</keyword>
<dbReference type="PROSITE" id="PS00059">
    <property type="entry name" value="ADH_ZINC"/>
    <property type="match status" value="1"/>
</dbReference>
<dbReference type="Gene3D" id="3.90.180.10">
    <property type="entry name" value="Medium-chain alcohol dehydrogenases, catalytic domain"/>
    <property type="match status" value="1"/>
</dbReference>